<keyword evidence="5" id="KW-0560">Oxidoreductase</keyword>
<evidence type="ECO:0000256" key="2">
    <source>
        <dbReference type="ARBA" id="ARBA00010617"/>
    </source>
</evidence>
<keyword evidence="3" id="KW-0349">Heme</keyword>
<sequence>MVAIQLAILLIVCIAYRFVSAHVRERRFRAFEAQHGCESATDLTVPWYGRVQHLQRMMKAGQNKEDLLDDIIAERFNRAYTHQARGFDGSLNMGTIDPANIQAMLATQFKDFETGQRRYQTLAPVIGKSIFSSDGAFCMLQSLRIILAVRSANPS</sequence>
<dbReference type="KEGG" id="bcom:BAUCODRAFT_238317"/>
<evidence type="ECO:0000256" key="1">
    <source>
        <dbReference type="ARBA" id="ARBA00001971"/>
    </source>
</evidence>
<keyword evidence="7" id="KW-0503">Monooxygenase</keyword>
<dbReference type="GO" id="GO:0004497">
    <property type="term" value="F:monooxygenase activity"/>
    <property type="evidence" value="ECO:0007669"/>
    <property type="project" value="UniProtKB-KW"/>
</dbReference>
<dbReference type="Proteomes" id="UP000011761">
    <property type="component" value="Unassembled WGS sequence"/>
</dbReference>
<keyword evidence="10" id="KW-1185">Reference proteome</keyword>
<evidence type="ECO:0000256" key="4">
    <source>
        <dbReference type="ARBA" id="ARBA00022723"/>
    </source>
</evidence>
<evidence type="ECO:0000256" key="7">
    <source>
        <dbReference type="ARBA" id="ARBA00023033"/>
    </source>
</evidence>
<keyword evidence="8" id="KW-0732">Signal</keyword>
<dbReference type="GeneID" id="19110086"/>
<name>M2MA60_BAUPA</name>
<evidence type="ECO:0000313" key="9">
    <source>
        <dbReference type="EMBL" id="EMC93361.1"/>
    </source>
</evidence>
<comment type="similarity">
    <text evidence="2">Belongs to the cytochrome P450 family.</text>
</comment>
<dbReference type="InterPro" id="IPR047146">
    <property type="entry name" value="Cyt_P450_E_CYP52_fungi"/>
</dbReference>
<dbReference type="EMBL" id="KB445560">
    <property type="protein sequence ID" value="EMC93361.1"/>
    <property type="molecule type" value="Genomic_DNA"/>
</dbReference>
<feature type="chain" id="PRO_5004021581" evidence="8">
    <location>
        <begin position="22"/>
        <end position="155"/>
    </location>
</feature>
<proteinExistence type="inferred from homology"/>
<dbReference type="OrthoDB" id="1470350at2759"/>
<comment type="cofactor">
    <cofactor evidence="1">
        <name>heme</name>
        <dbReference type="ChEBI" id="CHEBI:30413"/>
    </cofactor>
</comment>
<evidence type="ECO:0000256" key="6">
    <source>
        <dbReference type="ARBA" id="ARBA00023004"/>
    </source>
</evidence>
<evidence type="ECO:0000256" key="3">
    <source>
        <dbReference type="ARBA" id="ARBA00022617"/>
    </source>
</evidence>
<keyword evidence="4" id="KW-0479">Metal-binding</keyword>
<protein>
    <submittedName>
        <fullName evidence="9">Uncharacterized protein</fullName>
    </submittedName>
</protein>
<dbReference type="GO" id="GO:0046872">
    <property type="term" value="F:metal ion binding"/>
    <property type="evidence" value="ECO:0007669"/>
    <property type="project" value="UniProtKB-KW"/>
</dbReference>
<evidence type="ECO:0000256" key="5">
    <source>
        <dbReference type="ARBA" id="ARBA00023002"/>
    </source>
</evidence>
<evidence type="ECO:0000313" key="10">
    <source>
        <dbReference type="Proteomes" id="UP000011761"/>
    </source>
</evidence>
<dbReference type="PANTHER" id="PTHR24287">
    <property type="entry name" value="P450, PUTATIVE (EUROFUNG)-RELATED"/>
    <property type="match status" value="1"/>
</dbReference>
<keyword evidence="6" id="KW-0408">Iron</keyword>
<evidence type="ECO:0000256" key="8">
    <source>
        <dbReference type="SAM" id="SignalP"/>
    </source>
</evidence>
<dbReference type="PANTHER" id="PTHR24287:SF1">
    <property type="entry name" value="P450, PUTATIVE (EUROFUNG)-RELATED"/>
    <property type="match status" value="1"/>
</dbReference>
<feature type="signal peptide" evidence="8">
    <location>
        <begin position="1"/>
        <end position="21"/>
    </location>
</feature>
<dbReference type="AlphaFoldDB" id="M2MA60"/>
<reference evidence="9 10" key="1">
    <citation type="journal article" date="2012" name="PLoS Pathog.">
        <title>Diverse lifestyles and strategies of plant pathogenesis encoded in the genomes of eighteen Dothideomycetes fungi.</title>
        <authorList>
            <person name="Ohm R.A."/>
            <person name="Feau N."/>
            <person name="Henrissat B."/>
            <person name="Schoch C.L."/>
            <person name="Horwitz B.A."/>
            <person name="Barry K.W."/>
            <person name="Condon B.J."/>
            <person name="Copeland A.C."/>
            <person name="Dhillon B."/>
            <person name="Glaser F."/>
            <person name="Hesse C.N."/>
            <person name="Kosti I."/>
            <person name="LaButti K."/>
            <person name="Lindquist E.A."/>
            <person name="Lucas S."/>
            <person name="Salamov A.A."/>
            <person name="Bradshaw R.E."/>
            <person name="Ciuffetti L."/>
            <person name="Hamelin R.C."/>
            <person name="Kema G.H.J."/>
            <person name="Lawrence C."/>
            <person name="Scott J.A."/>
            <person name="Spatafora J.W."/>
            <person name="Turgeon B.G."/>
            <person name="de Wit P.J.G.M."/>
            <person name="Zhong S."/>
            <person name="Goodwin S.B."/>
            <person name="Grigoriev I.V."/>
        </authorList>
    </citation>
    <scope>NUCLEOTIDE SEQUENCE [LARGE SCALE GENOMIC DNA]</scope>
    <source>
        <strain evidence="9 10">UAMH 10762</strain>
    </source>
</reference>
<dbReference type="HOGENOM" id="CLU_1695150_0_0_1"/>
<dbReference type="RefSeq" id="XP_007679543.1">
    <property type="nucleotide sequence ID" value="XM_007681353.1"/>
</dbReference>
<organism evidence="9 10">
    <name type="scientific">Baudoinia panamericana (strain UAMH 10762)</name>
    <name type="common">Angels' share fungus</name>
    <name type="synonym">Baudoinia compniacensis (strain UAMH 10762)</name>
    <dbReference type="NCBI Taxonomy" id="717646"/>
    <lineage>
        <taxon>Eukaryota</taxon>
        <taxon>Fungi</taxon>
        <taxon>Dikarya</taxon>
        <taxon>Ascomycota</taxon>
        <taxon>Pezizomycotina</taxon>
        <taxon>Dothideomycetes</taxon>
        <taxon>Dothideomycetidae</taxon>
        <taxon>Mycosphaerellales</taxon>
        <taxon>Teratosphaeriaceae</taxon>
        <taxon>Baudoinia</taxon>
    </lineage>
</organism>
<accession>M2MA60</accession>
<gene>
    <name evidence="9" type="ORF">BAUCODRAFT_238317</name>
</gene>